<reference evidence="4" key="1">
    <citation type="journal article" date="2011" name="Nature">
        <title>Genome sequence and analysis of the tuber crop potato.</title>
        <authorList>
            <consortium name="The Potato Genome Sequencing Consortium"/>
        </authorList>
    </citation>
    <scope>NUCLEOTIDE SEQUENCE [LARGE SCALE GENOMIC DNA]</scope>
    <source>
        <strain evidence="4">cv. DM1-3 516 R44</strain>
    </source>
</reference>
<keyword evidence="1" id="KW-0175">Coiled coil</keyword>
<feature type="region of interest" description="Disordered" evidence="2">
    <location>
        <begin position="244"/>
        <end position="279"/>
    </location>
</feature>
<sequence length="354" mass="39886">MFDIGDDRMPEASEMLREWKRAVRMNKGTIAANRFNAGYDETYKTWLKGSRQGISFSVPNIYRSVEDKESKALIELREASASHDTKQEEQIRGGAIRNILADFTPAKGKIAAKMEKCKNVEVKTIEESLRMKLRRFKQEIREMGERRIEVELATAVVQAKRAALDAELVANMAKYAIMKEETVAMQKEHDVFNNDITMRLQKLHGKYSSTTRPLAVVPKALYLNLLKRNLRRKLSIGLVSRDCGKKGMRKSPLKHTGPINSFPSESSQKGKAAMSDNNEEPDLTDVVVAQPALADQNKLILKLMQQIAEMRVEMQRKQDLPPSIFAVNAQPDGRPPAQIPSPNVEQAQNLPSSP</sequence>
<feature type="coiled-coil region" evidence="1">
    <location>
        <begin position="293"/>
        <end position="320"/>
    </location>
</feature>
<dbReference type="AlphaFoldDB" id="M1A7P6"/>
<feature type="region of interest" description="Disordered" evidence="2">
    <location>
        <begin position="322"/>
        <end position="354"/>
    </location>
</feature>
<accession>M1A7P6</accession>
<reference evidence="3" key="2">
    <citation type="submission" date="2015-06" db="UniProtKB">
        <authorList>
            <consortium name="EnsemblPlants"/>
        </authorList>
    </citation>
    <scope>IDENTIFICATION</scope>
    <source>
        <strain evidence="3">DM1-3 516 R44</strain>
    </source>
</reference>
<feature type="compositionally biased region" description="Polar residues" evidence="2">
    <location>
        <begin position="340"/>
        <end position="354"/>
    </location>
</feature>
<proteinExistence type="predicted"/>
<organism evidence="3 4">
    <name type="scientific">Solanum tuberosum</name>
    <name type="common">Potato</name>
    <dbReference type="NCBI Taxonomy" id="4113"/>
    <lineage>
        <taxon>Eukaryota</taxon>
        <taxon>Viridiplantae</taxon>
        <taxon>Streptophyta</taxon>
        <taxon>Embryophyta</taxon>
        <taxon>Tracheophyta</taxon>
        <taxon>Spermatophyta</taxon>
        <taxon>Magnoliopsida</taxon>
        <taxon>eudicotyledons</taxon>
        <taxon>Gunneridae</taxon>
        <taxon>Pentapetalae</taxon>
        <taxon>asterids</taxon>
        <taxon>lamiids</taxon>
        <taxon>Solanales</taxon>
        <taxon>Solanaceae</taxon>
        <taxon>Solanoideae</taxon>
        <taxon>Solaneae</taxon>
        <taxon>Solanum</taxon>
    </lineage>
</organism>
<feature type="compositionally biased region" description="Polar residues" evidence="2">
    <location>
        <begin position="258"/>
        <end position="269"/>
    </location>
</feature>
<dbReference type="Gramene" id="PGSC0003DMT400016466">
    <property type="protein sequence ID" value="PGSC0003DMT400016466"/>
    <property type="gene ID" value="PGSC0003DMG400006434"/>
</dbReference>
<name>M1A7P6_SOLTU</name>
<dbReference type="HOGENOM" id="CLU_783914_0_0_1"/>
<evidence type="ECO:0000313" key="3">
    <source>
        <dbReference type="EnsemblPlants" id="PGSC0003DMT400016466"/>
    </source>
</evidence>
<evidence type="ECO:0000256" key="1">
    <source>
        <dbReference type="SAM" id="Coils"/>
    </source>
</evidence>
<dbReference type="Proteomes" id="UP000011115">
    <property type="component" value="Unassembled WGS sequence"/>
</dbReference>
<protein>
    <submittedName>
        <fullName evidence="3">Uncharacterized protein</fullName>
    </submittedName>
</protein>
<dbReference type="PaxDb" id="4113-PGSC0003DMT400016466"/>
<evidence type="ECO:0000256" key="2">
    <source>
        <dbReference type="SAM" id="MobiDB-lite"/>
    </source>
</evidence>
<evidence type="ECO:0000313" key="4">
    <source>
        <dbReference type="Proteomes" id="UP000011115"/>
    </source>
</evidence>
<dbReference type="InParanoid" id="M1A7P6"/>
<keyword evidence="4" id="KW-1185">Reference proteome</keyword>
<dbReference type="EnsemblPlants" id="PGSC0003DMT400016466">
    <property type="protein sequence ID" value="PGSC0003DMT400016466"/>
    <property type="gene ID" value="PGSC0003DMG400006434"/>
</dbReference>